<comment type="subcellular location">
    <subcellularLocation>
        <location evidence="1">Nucleus</location>
    </subcellularLocation>
</comment>
<dbReference type="InterPro" id="IPR050815">
    <property type="entry name" value="TF_fung"/>
</dbReference>
<evidence type="ECO:0000256" key="2">
    <source>
        <dbReference type="ARBA" id="ARBA00022723"/>
    </source>
</evidence>
<dbReference type="GeneID" id="36539490"/>
<comment type="caution">
    <text evidence="7">The sequence shown here is derived from an EMBL/GenBank/DDBJ whole genome shotgun (WGS) entry which is preliminary data.</text>
</comment>
<keyword evidence="8" id="KW-1185">Reference proteome</keyword>
<dbReference type="OMA" id="RRRVWCG"/>
<dbReference type="VEuPathDB" id="FungiDB:P174DRAFT_515264"/>
<evidence type="ECO:0000256" key="3">
    <source>
        <dbReference type="ARBA" id="ARBA00023015"/>
    </source>
</evidence>
<dbReference type="GO" id="GO:0000981">
    <property type="term" value="F:DNA-binding transcription factor activity, RNA polymerase II-specific"/>
    <property type="evidence" value="ECO:0007669"/>
    <property type="project" value="InterPro"/>
</dbReference>
<accession>A0A2I1BXE7</accession>
<dbReference type="PANTHER" id="PTHR47338:SF20">
    <property type="entry name" value="ZN(II)2CYS6 TRANSCRIPTION FACTOR (EUROFUNG)"/>
    <property type="match status" value="1"/>
</dbReference>
<evidence type="ECO:0000256" key="4">
    <source>
        <dbReference type="ARBA" id="ARBA00023163"/>
    </source>
</evidence>
<dbReference type="CDD" id="cd12148">
    <property type="entry name" value="fungal_TF_MHR"/>
    <property type="match status" value="1"/>
</dbReference>
<dbReference type="AlphaFoldDB" id="A0A2I1BXE7"/>
<evidence type="ECO:0000313" key="8">
    <source>
        <dbReference type="Proteomes" id="UP000234474"/>
    </source>
</evidence>
<dbReference type="RefSeq" id="XP_024678645.1">
    <property type="nucleotide sequence ID" value="XM_024832154.1"/>
</dbReference>
<reference evidence="8" key="1">
    <citation type="journal article" date="2018" name="Proc. Natl. Acad. Sci. U.S.A.">
        <title>Linking secondary metabolites to gene clusters through genome sequencing of six diverse Aspergillus species.</title>
        <authorList>
            <person name="Kaerboelling I."/>
            <person name="Vesth T.C."/>
            <person name="Frisvad J.C."/>
            <person name="Nybo J.L."/>
            <person name="Theobald S."/>
            <person name="Kuo A."/>
            <person name="Bowyer P."/>
            <person name="Matsuda Y."/>
            <person name="Mondo S."/>
            <person name="Lyhne E.K."/>
            <person name="Kogle M.E."/>
            <person name="Clum A."/>
            <person name="Lipzen A."/>
            <person name="Salamov A."/>
            <person name="Ngan C.Y."/>
            <person name="Daum C."/>
            <person name="Chiniquy J."/>
            <person name="Barry K."/>
            <person name="LaButti K."/>
            <person name="Haridas S."/>
            <person name="Simmons B.A."/>
            <person name="Magnuson J.K."/>
            <person name="Mortensen U.H."/>
            <person name="Larsen T.O."/>
            <person name="Grigoriev I.V."/>
            <person name="Baker S.E."/>
            <person name="Andersen M.R."/>
        </authorList>
    </citation>
    <scope>NUCLEOTIDE SEQUENCE [LARGE SCALE GENOMIC DNA]</scope>
    <source>
        <strain evidence="8">IBT 16806</strain>
    </source>
</reference>
<dbReference type="STRING" id="1392255.A0A2I1BXE7"/>
<feature type="domain" description="Xylanolytic transcriptional activator regulatory" evidence="6">
    <location>
        <begin position="70"/>
        <end position="236"/>
    </location>
</feature>
<name>A0A2I1BXE7_ASPN1</name>
<dbReference type="GO" id="GO:0003677">
    <property type="term" value="F:DNA binding"/>
    <property type="evidence" value="ECO:0007669"/>
    <property type="project" value="InterPro"/>
</dbReference>
<gene>
    <name evidence="7" type="ORF">P174DRAFT_515264</name>
</gene>
<evidence type="ECO:0000256" key="1">
    <source>
        <dbReference type="ARBA" id="ARBA00004123"/>
    </source>
</evidence>
<sequence>MLYIKNIDTGGSQKRRCDKTLTSCSRCINFQDLQPHWHNISSRRVGMDNYFVGLVMETLTKQCVSVERVLEEYFCDIHPWFSVIIEPGFRKRLSHRKPCAETAMLLLTVFMVTGSHDQSSNDTHRTRIYQIGKYLFSFLQLPREPSLEMVQSGLLLVLYELRASRLNEASESVGNCARLGYTLRLNIDHERRRVWCGLYMLDRIICQIATEFRAPRAVEEPDANFRLPIDDVFCYKPKTQLPGNSHPSFSTPLQVPLCYFAREIQTSRILGQVQLLCRSSDADWSYQQFAVLDRTLMQFMETLFEQTPGSWAVLCGANAICLASAIILHQDRLSRAARGAISSSDLDTSFLAITTYIKMVGDICSKFDALEPNRKIPCVPLPAVMCTGEAVLAVRYPKQSYGLAFHFDEEPFRRILVHATRTWNLADEYLRRTTDVTRFR</sequence>
<dbReference type="InterPro" id="IPR007219">
    <property type="entry name" value="XnlR_reg_dom"/>
</dbReference>
<dbReference type="EMBL" id="MSZS01000008">
    <property type="protein sequence ID" value="PKX90050.1"/>
    <property type="molecule type" value="Genomic_DNA"/>
</dbReference>
<evidence type="ECO:0000256" key="5">
    <source>
        <dbReference type="ARBA" id="ARBA00023242"/>
    </source>
</evidence>
<evidence type="ECO:0000259" key="6">
    <source>
        <dbReference type="Pfam" id="PF04082"/>
    </source>
</evidence>
<dbReference type="GO" id="GO:0008270">
    <property type="term" value="F:zinc ion binding"/>
    <property type="evidence" value="ECO:0007669"/>
    <property type="project" value="InterPro"/>
</dbReference>
<dbReference type="GO" id="GO:0006351">
    <property type="term" value="P:DNA-templated transcription"/>
    <property type="evidence" value="ECO:0007669"/>
    <property type="project" value="InterPro"/>
</dbReference>
<organism evidence="7 8">
    <name type="scientific">Aspergillus novofumigatus (strain IBT 16806)</name>
    <dbReference type="NCBI Taxonomy" id="1392255"/>
    <lineage>
        <taxon>Eukaryota</taxon>
        <taxon>Fungi</taxon>
        <taxon>Dikarya</taxon>
        <taxon>Ascomycota</taxon>
        <taxon>Pezizomycotina</taxon>
        <taxon>Eurotiomycetes</taxon>
        <taxon>Eurotiomycetidae</taxon>
        <taxon>Eurotiales</taxon>
        <taxon>Aspergillaceae</taxon>
        <taxon>Aspergillus</taxon>
        <taxon>Aspergillus subgen. Fumigati</taxon>
    </lineage>
</organism>
<keyword evidence="3" id="KW-0805">Transcription regulation</keyword>
<dbReference type="GO" id="GO:0005634">
    <property type="term" value="C:nucleus"/>
    <property type="evidence" value="ECO:0007669"/>
    <property type="project" value="UniProtKB-SubCell"/>
</dbReference>
<keyword evidence="4" id="KW-0804">Transcription</keyword>
<dbReference type="Proteomes" id="UP000234474">
    <property type="component" value="Unassembled WGS sequence"/>
</dbReference>
<dbReference type="Pfam" id="PF04082">
    <property type="entry name" value="Fungal_trans"/>
    <property type="match status" value="1"/>
</dbReference>
<evidence type="ECO:0000313" key="7">
    <source>
        <dbReference type="EMBL" id="PKX90050.1"/>
    </source>
</evidence>
<dbReference type="OrthoDB" id="3862662at2759"/>
<dbReference type="PANTHER" id="PTHR47338">
    <property type="entry name" value="ZN(II)2CYS6 TRANSCRIPTION FACTOR (EUROFUNG)-RELATED"/>
    <property type="match status" value="1"/>
</dbReference>
<keyword evidence="2" id="KW-0479">Metal-binding</keyword>
<proteinExistence type="predicted"/>
<keyword evidence="5" id="KW-0539">Nucleus</keyword>
<protein>
    <submittedName>
        <fullName evidence="7">Putative C6 transcription factor</fullName>
    </submittedName>
</protein>